<dbReference type="Proteomes" id="UP001342418">
    <property type="component" value="Chromosome"/>
</dbReference>
<protein>
    <recommendedName>
        <fullName evidence="3">1,4-alpha-glucan branching enzyme</fullName>
    </recommendedName>
</protein>
<dbReference type="EMBL" id="CP030941">
    <property type="protein sequence ID" value="UUP16748.1"/>
    <property type="molecule type" value="Genomic_DNA"/>
</dbReference>
<accession>A0ABY5MFC8</accession>
<name>A0ABY5MFC8_9HYPH</name>
<evidence type="ECO:0008006" key="3">
    <source>
        <dbReference type="Google" id="ProtNLM"/>
    </source>
</evidence>
<dbReference type="RefSeq" id="WP_338529153.1">
    <property type="nucleotide sequence ID" value="NZ_CP030941.1"/>
</dbReference>
<gene>
    <name evidence="1" type="ORF">NTH_01195</name>
</gene>
<sequence>MSEAKTTTDHDEIRAWAEARGGRPARVKGTALGGILRIDFGEPEENLEEISWEEFFRIFERSNVAFLFQDKTEDGKESRFNKFVER</sequence>
<evidence type="ECO:0000313" key="1">
    <source>
        <dbReference type="EMBL" id="UUP16748.1"/>
    </source>
</evidence>
<organism evidence="1 2">
    <name type="scientific">Nitratireductor thuwali</name>
    <dbReference type="NCBI Taxonomy" id="2267699"/>
    <lineage>
        <taxon>Bacteria</taxon>
        <taxon>Pseudomonadati</taxon>
        <taxon>Pseudomonadota</taxon>
        <taxon>Alphaproteobacteria</taxon>
        <taxon>Hyphomicrobiales</taxon>
        <taxon>Phyllobacteriaceae</taxon>
        <taxon>Nitratireductor</taxon>
    </lineage>
</organism>
<evidence type="ECO:0000313" key="2">
    <source>
        <dbReference type="Proteomes" id="UP001342418"/>
    </source>
</evidence>
<reference evidence="1 2" key="1">
    <citation type="submission" date="2018-07" db="EMBL/GenBank/DDBJ databases">
        <title>Genome sequence of Nitratireductor thuwali#1536.</title>
        <authorList>
            <person name="Michoud G."/>
            <person name="Merlino G."/>
            <person name="Sefrji F.O."/>
            <person name="Daffonchio D."/>
        </authorList>
    </citation>
    <scope>NUCLEOTIDE SEQUENCE [LARGE SCALE GENOMIC DNA]</scope>
    <source>
        <strain evidence="2">Nit1536</strain>
    </source>
</reference>
<proteinExistence type="predicted"/>
<keyword evidence="2" id="KW-1185">Reference proteome</keyword>